<name>A0A9P1FZI7_9DINO</name>
<keyword evidence="3" id="KW-1185">Reference proteome</keyword>
<reference evidence="1" key="1">
    <citation type="submission" date="2022-10" db="EMBL/GenBank/DDBJ databases">
        <authorList>
            <person name="Chen Y."/>
            <person name="Dougan E. K."/>
            <person name="Chan C."/>
            <person name="Rhodes N."/>
            <person name="Thang M."/>
        </authorList>
    </citation>
    <scope>NUCLEOTIDE SEQUENCE</scope>
</reference>
<dbReference type="EMBL" id="CAMXCT020001709">
    <property type="protein sequence ID" value="CAL1145780.1"/>
    <property type="molecule type" value="Genomic_DNA"/>
</dbReference>
<feature type="non-terminal residue" evidence="1">
    <location>
        <position position="90"/>
    </location>
</feature>
<organism evidence="1">
    <name type="scientific">Cladocopium goreaui</name>
    <dbReference type="NCBI Taxonomy" id="2562237"/>
    <lineage>
        <taxon>Eukaryota</taxon>
        <taxon>Sar</taxon>
        <taxon>Alveolata</taxon>
        <taxon>Dinophyceae</taxon>
        <taxon>Suessiales</taxon>
        <taxon>Symbiodiniaceae</taxon>
        <taxon>Cladocopium</taxon>
    </lineage>
</organism>
<gene>
    <name evidence="1" type="ORF">C1SCF055_LOCUS19241</name>
</gene>
<dbReference type="EMBL" id="CAMXCT010001709">
    <property type="protein sequence ID" value="CAI3992405.1"/>
    <property type="molecule type" value="Genomic_DNA"/>
</dbReference>
<evidence type="ECO:0000313" key="3">
    <source>
        <dbReference type="Proteomes" id="UP001152797"/>
    </source>
</evidence>
<evidence type="ECO:0000313" key="1">
    <source>
        <dbReference type="EMBL" id="CAI3992405.1"/>
    </source>
</evidence>
<protein>
    <submittedName>
        <fullName evidence="1">Uncharacterized protein</fullName>
    </submittedName>
</protein>
<proteinExistence type="predicted"/>
<dbReference type="Proteomes" id="UP001152797">
    <property type="component" value="Unassembled WGS sequence"/>
</dbReference>
<reference evidence="2 3" key="2">
    <citation type="submission" date="2024-05" db="EMBL/GenBank/DDBJ databases">
        <authorList>
            <person name="Chen Y."/>
            <person name="Shah S."/>
            <person name="Dougan E. K."/>
            <person name="Thang M."/>
            <person name="Chan C."/>
        </authorList>
    </citation>
    <scope>NUCLEOTIDE SEQUENCE [LARGE SCALE GENOMIC DNA]</scope>
</reference>
<dbReference type="AlphaFoldDB" id="A0A9P1FZI7"/>
<sequence length="90" mass="9800">MVKAIRPTNPKVAAAKATNVLGKGHVDNASRQQVVDELIDCQLEDNLKDVDLANDPSKFTLPCLIGAPMIRCSPWVLEPETGSTTLWSKK</sequence>
<accession>A0A9P1FZI7</accession>
<comment type="caution">
    <text evidence="1">The sequence shown here is derived from an EMBL/GenBank/DDBJ whole genome shotgun (WGS) entry which is preliminary data.</text>
</comment>
<evidence type="ECO:0000313" key="2">
    <source>
        <dbReference type="EMBL" id="CAL4779717.1"/>
    </source>
</evidence>
<dbReference type="EMBL" id="CAMXCT030001709">
    <property type="protein sequence ID" value="CAL4779717.1"/>
    <property type="molecule type" value="Genomic_DNA"/>
</dbReference>